<sequence>MESVRGGPAAGDEQEPDGLPTPGWRPAAKPPRIPLTREAILDAALRVLDREGLEGLSMRRVSDELGTGPASIYGHVRNKDELLQLLHERVTDEIRLPEPDPSRWYEQLEELAGQMRGLMNHHRDIARISLGRIPSGPTIARFTEWLFQLLTPVGIPDQTIAYLGDVFGLYVGAFAFEEGLGVASPIGEDLPPDQIMDMFRGYLQSLPADRFPHVHRMADALFDTDFDARFTFGIDLLLRGLRTYAEDAPPPSTET</sequence>
<dbReference type="InterPro" id="IPR009057">
    <property type="entry name" value="Homeodomain-like_sf"/>
</dbReference>
<keyword evidence="2 4" id="KW-0238">DNA-binding</keyword>
<organism evidence="7 8">
    <name type="scientific">Actinoallomurus liliacearum</name>
    <dbReference type="NCBI Taxonomy" id="1080073"/>
    <lineage>
        <taxon>Bacteria</taxon>
        <taxon>Bacillati</taxon>
        <taxon>Actinomycetota</taxon>
        <taxon>Actinomycetes</taxon>
        <taxon>Streptosporangiales</taxon>
        <taxon>Thermomonosporaceae</taxon>
        <taxon>Actinoallomurus</taxon>
    </lineage>
</organism>
<keyword evidence="3" id="KW-0804">Transcription</keyword>
<dbReference type="RefSeq" id="WP_345359249.1">
    <property type="nucleotide sequence ID" value="NZ_BAABHJ010000018.1"/>
</dbReference>
<evidence type="ECO:0000256" key="1">
    <source>
        <dbReference type="ARBA" id="ARBA00023015"/>
    </source>
</evidence>
<dbReference type="PANTHER" id="PTHR30055">
    <property type="entry name" value="HTH-TYPE TRANSCRIPTIONAL REGULATOR RUTR"/>
    <property type="match status" value="1"/>
</dbReference>
<evidence type="ECO:0000313" key="8">
    <source>
        <dbReference type="Proteomes" id="UP001500212"/>
    </source>
</evidence>
<dbReference type="PANTHER" id="PTHR30055:SF151">
    <property type="entry name" value="TRANSCRIPTIONAL REGULATORY PROTEIN"/>
    <property type="match status" value="1"/>
</dbReference>
<reference evidence="8" key="1">
    <citation type="journal article" date="2019" name="Int. J. Syst. Evol. Microbiol.">
        <title>The Global Catalogue of Microorganisms (GCM) 10K type strain sequencing project: providing services to taxonomists for standard genome sequencing and annotation.</title>
        <authorList>
            <consortium name="The Broad Institute Genomics Platform"/>
            <consortium name="The Broad Institute Genome Sequencing Center for Infectious Disease"/>
            <person name="Wu L."/>
            <person name="Ma J."/>
        </authorList>
    </citation>
    <scope>NUCLEOTIDE SEQUENCE [LARGE SCALE GENOMIC DNA]</scope>
    <source>
        <strain evidence="8">JCM 17938</strain>
    </source>
</reference>
<keyword evidence="1" id="KW-0805">Transcription regulation</keyword>
<proteinExistence type="predicted"/>
<dbReference type="InterPro" id="IPR050109">
    <property type="entry name" value="HTH-type_TetR-like_transc_reg"/>
</dbReference>
<dbReference type="PROSITE" id="PS50977">
    <property type="entry name" value="HTH_TETR_2"/>
    <property type="match status" value="1"/>
</dbReference>
<evidence type="ECO:0000256" key="2">
    <source>
        <dbReference type="ARBA" id="ARBA00023125"/>
    </source>
</evidence>
<name>A0ABP8TMG0_9ACTN</name>
<feature type="domain" description="HTH tetR-type" evidence="6">
    <location>
        <begin position="34"/>
        <end position="94"/>
    </location>
</feature>
<feature type="DNA-binding region" description="H-T-H motif" evidence="4">
    <location>
        <begin position="57"/>
        <end position="76"/>
    </location>
</feature>
<evidence type="ECO:0000256" key="3">
    <source>
        <dbReference type="ARBA" id="ARBA00023163"/>
    </source>
</evidence>
<dbReference type="PRINTS" id="PR00455">
    <property type="entry name" value="HTHTETR"/>
</dbReference>
<gene>
    <name evidence="7" type="primary">actII</name>
    <name evidence="7" type="ORF">GCM10023195_50590</name>
</gene>
<evidence type="ECO:0000313" key="7">
    <source>
        <dbReference type="EMBL" id="GAA4611878.1"/>
    </source>
</evidence>
<accession>A0ABP8TMG0</accession>
<dbReference type="SUPFAM" id="SSF48498">
    <property type="entry name" value="Tetracyclin repressor-like, C-terminal domain"/>
    <property type="match status" value="1"/>
</dbReference>
<dbReference type="SUPFAM" id="SSF46689">
    <property type="entry name" value="Homeodomain-like"/>
    <property type="match status" value="1"/>
</dbReference>
<dbReference type="Pfam" id="PF02909">
    <property type="entry name" value="TetR_C_1"/>
    <property type="match status" value="1"/>
</dbReference>
<keyword evidence="8" id="KW-1185">Reference proteome</keyword>
<evidence type="ECO:0000256" key="4">
    <source>
        <dbReference type="PROSITE-ProRule" id="PRU00335"/>
    </source>
</evidence>
<dbReference type="Gene3D" id="1.10.357.10">
    <property type="entry name" value="Tetracycline Repressor, domain 2"/>
    <property type="match status" value="1"/>
</dbReference>
<dbReference type="InterPro" id="IPR004111">
    <property type="entry name" value="Repressor_TetR_C"/>
</dbReference>
<dbReference type="InterPro" id="IPR001647">
    <property type="entry name" value="HTH_TetR"/>
</dbReference>
<dbReference type="EMBL" id="BAABHJ010000018">
    <property type="protein sequence ID" value="GAA4611878.1"/>
    <property type="molecule type" value="Genomic_DNA"/>
</dbReference>
<evidence type="ECO:0000256" key="5">
    <source>
        <dbReference type="SAM" id="MobiDB-lite"/>
    </source>
</evidence>
<feature type="region of interest" description="Disordered" evidence="5">
    <location>
        <begin position="1"/>
        <end position="31"/>
    </location>
</feature>
<dbReference type="InterPro" id="IPR036271">
    <property type="entry name" value="Tet_transcr_reg_TetR-rel_C_sf"/>
</dbReference>
<comment type="caution">
    <text evidence="7">The sequence shown here is derived from an EMBL/GenBank/DDBJ whole genome shotgun (WGS) entry which is preliminary data.</text>
</comment>
<evidence type="ECO:0000259" key="6">
    <source>
        <dbReference type="PROSITE" id="PS50977"/>
    </source>
</evidence>
<dbReference type="Proteomes" id="UP001500212">
    <property type="component" value="Unassembled WGS sequence"/>
</dbReference>
<protein>
    <submittedName>
        <fullName evidence="7">TetR family transcriptional regulator ActII</fullName>
    </submittedName>
</protein>
<dbReference type="Pfam" id="PF00440">
    <property type="entry name" value="TetR_N"/>
    <property type="match status" value="1"/>
</dbReference>